<name>N1V041_9MICC</name>
<feature type="region of interest" description="Disordered" evidence="1">
    <location>
        <begin position="596"/>
        <end position="616"/>
    </location>
</feature>
<dbReference type="Proteomes" id="UP000010729">
    <property type="component" value="Unassembled WGS sequence"/>
</dbReference>
<feature type="compositionally biased region" description="Basic and acidic residues" evidence="1">
    <location>
        <begin position="35"/>
        <end position="51"/>
    </location>
</feature>
<feature type="region of interest" description="Disordered" evidence="1">
    <location>
        <begin position="319"/>
        <end position="344"/>
    </location>
</feature>
<evidence type="ECO:0000313" key="3">
    <source>
        <dbReference type="Proteomes" id="UP000010729"/>
    </source>
</evidence>
<reference evidence="2 3" key="1">
    <citation type="journal article" date="2013" name="Genome Announc.">
        <title>Draft Genome Sequence of Arthrobacter crystallopoietes Strain BAB-32, Revealing Genes for Bioremediation.</title>
        <authorList>
            <person name="Joshi M.N."/>
            <person name="Pandit A.S."/>
            <person name="Sharma A."/>
            <person name="Pandya R.V."/>
            <person name="Desai S.M."/>
            <person name="Saxena A.K."/>
            <person name="Bagatharia S.B."/>
        </authorList>
    </citation>
    <scope>NUCLEOTIDE SEQUENCE [LARGE SCALE GENOMIC DNA]</scope>
    <source>
        <strain evidence="2 3">BAB-32</strain>
    </source>
</reference>
<gene>
    <name evidence="2" type="ORF">D477_001269</name>
</gene>
<accession>N1V041</accession>
<keyword evidence="3" id="KW-1185">Reference proteome</keyword>
<dbReference type="OrthoDB" id="3211423at2"/>
<comment type="caution">
    <text evidence="2">The sequence shown here is derived from an EMBL/GenBank/DDBJ whole genome shotgun (WGS) entry which is preliminary data.</text>
</comment>
<organism evidence="2 3">
    <name type="scientific">Arthrobacter crystallopoietes BAB-32</name>
    <dbReference type="NCBI Taxonomy" id="1246476"/>
    <lineage>
        <taxon>Bacteria</taxon>
        <taxon>Bacillati</taxon>
        <taxon>Actinomycetota</taxon>
        <taxon>Actinomycetes</taxon>
        <taxon>Micrococcales</taxon>
        <taxon>Micrococcaceae</taxon>
        <taxon>Crystallibacter</taxon>
    </lineage>
</organism>
<evidence type="ECO:0000256" key="1">
    <source>
        <dbReference type="SAM" id="MobiDB-lite"/>
    </source>
</evidence>
<sequence>MSNGCSPRFPEREQAQAEWRALARLIASQPRVRLSKDGGKTYRDSGERDLSDSLPSLPAAVRTCGRDGLVRTICLDLDAGRGGQEQVDKDYRRLRQWFARNDVRWIEDQSPSGGRHLYIPLNFGVSFTDAKEFTQALAKRHPSLDPGPHENAQTGAIRVPGSPWKKGGYQRLTMSLNLAYDVAKSRNSWKHWSRLRDGVGDELAAIRQRRVEPLELLGIEESLPLQNGKRRLPEFKENIARTGSYDTARYATPSEARLGVLASAVAAGWELTDVRRLMHQNIWAGMVAFYSRYSPAQRAKYLHKEWRLALAYVQNIRKKNDGPNEADTNRHKSYTSPPDTHPPALTLLPQAKSDAEYRFLRSWRNALFLYEQTLRGSRSGLGVRMLLRALAEAATKKGSRFIEFGVRSIALATGTHETTVARQLRALAAVETPLIRLAGEARGDRADVYELVIPDEYREFAEDKAWKPGKIHALRPVFRELGVVPAFVYETIEQAGSPLIGAEIIRASGLSPRAVAQALEILAAWNLIQRKDGRWEIVTTTNLTVLAERFGVLEAIEAQMKRYRSERTAWQKWLTQRALSRQPVLAIAGDDYPYWDHEGPPDIDAENTDDALAQAS</sequence>
<protein>
    <submittedName>
        <fullName evidence="2">Uncharacterized protein</fullName>
    </submittedName>
</protein>
<dbReference type="AlphaFoldDB" id="N1V041"/>
<feature type="compositionally biased region" description="Basic and acidic residues" evidence="1">
    <location>
        <begin position="319"/>
        <end position="330"/>
    </location>
</feature>
<dbReference type="EMBL" id="ANPE02000046">
    <property type="protein sequence ID" value="EMY36021.1"/>
    <property type="molecule type" value="Genomic_DNA"/>
</dbReference>
<evidence type="ECO:0000313" key="2">
    <source>
        <dbReference type="EMBL" id="EMY36021.1"/>
    </source>
</evidence>
<feature type="region of interest" description="Disordered" evidence="1">
    <location>
        <begin position="35"/>
        <end position="54"/>
    </location>
</feature>
<proteinExistence type="predicted"/>
<dbReference type="RefSeq" id="WP_005266476.1">
    <property type="nucleotide sequence ID" value="NZ_ANPE02000046.1"/>
</dbReference>